<sequence>MAGSRREVAIRVIPADHRAATAPVDRERADLDCRPSSRSSHAFRCGFPARIGLSAAAPSAFRTPRGVADRATADRGRCPGGHEVTAFVRARGALPDHHALTVATGSVADDPDHLTEALRGHDAVLSALGNPLWLKGKRGPAIVEPAVRNLVAAMRATAVPRVVVPLAWGTGRSRAAASPLVRLVTTTLIRRDYRDFDAAERVLAESDLAWTIVYFGALTDGESTMDFIPTRRIATPSPLAIPRSTLAGFLVEAAVTGEHARARLVLNGAAG</sequence>
<dbReference type="InterPro" id="IPR036291">
    <property type="entry name" value="NAD(P)-bd_dom_sf"/>
</dbReference>
<dbReference type="AlphaFoldDB" id="A0A290Z9A9"/>
<evidence type="ECO:0000259" key="1">
    <source>
        <dbReference type="Pfam" id="PF13460"/>
    </source>
</evidence>
<dbReference type="PANTHER" id="PTHR43355">
    <property type="entry name" value="FLAVIN REDUCTASE (NADPH)"/>
    <property type="match status" value="1"/>
</dbReference>
<proteinExistence type="predicted"/>
<dbReference type="InterPro" id="IPR016040">
    <property type="entry name" value="NAD(P)-bd_dom"/>
</dbReference>
<evidence type="ECO:0000313" key="2">
    <source>
        <dbReference type="EMBL" id="ATE55620.1"/>
    </source>
</evidence>
<dbReference type="GO" id="GO:0042602">
    <property type="term" value="F:riboflavin reductase (NADPH) activity"/>
    <property type="evidence" value="ECO:0007669"/>
    <property type="project" value="TreeGrafter"/>
</dbReference>
<keyword evidence="3" id="KW-1185">Reference proteome</keyword>
<dbReference type="SUPFAM" id="SSF51735">
    <property type="entry name" value="NAD(P)-binding Rossmann-fold domains"/>
    <property type="match status" value="1"/>
</dbReference>
<reference evidence="2" key="1">
    <citation type="submission" date="2017-09" db="EMBL/GenBank/DDBJ databases">
        <title>Complete Genome Sequence of ansamitocin-producing Bacterium Actinosynnema pretiosum X47.</title>
        <authorList>
            <person name="Cao G."/>
            <person name="Zong G."/>
            <person name="Zhong C."/>
            <person name="Fu J."/>
        </authorList>
    </citation>
    <scope>NUCLEOTIDE SEQUENCE [LARGE SCALE GENOMIC DNA]</scope>
    <source>
        <strain evidence="2">X47</strain>
    </source>
</reference>
<dbReference type="Proteomes" id="UP000218505">
    <property type="component" value="Chromosome"/>
</dbReference>
<organism evidence="2 3">
    <name type="scientific">Actinosynnema pretiosum</name>
    <dbReference type="NCBI Taxonomy" id="42197"/>
    <lineage>
        <taxon>Bacteria</taxon>
        <taxon>Bacillati</taxon>
        <taxon>Actinomycetota</taxon>
        <taxon>Actinomycetes</taxon>
        <taxon>Pseudonocardiales</taxon>
        <taxon>Pseudonocardiaceae</taxon>
        <taxon>Actinosynnema</taxon>
    </lineage>
</organism>
<feature type="domain" description="NAD(P)-binding" evidence="1">
    <location>
        <begin position="80"/>
        <end position="254"/>
    </location>
</feature>
<name>A0A290Z9A9_9PSEU</name>
<dbReference type="Gene3D" id="3.40.50.720">
    <property type="entry name" value="NAD(P)-binding Rossmann-like Domain"/>
    <property type="match status" value="1"/>
</dbReference>
<protein>
    <submittedName>
        <fullName evidence="2">NAD-dependent epimerase</fullName>
    </submittedName>
</protein>
<dbReference type="GO" id="GO:0004074">
    <property type="term" value="F:biliverdin reductase [NAD(P)H] activity"/>
    <property type="evidence" value="ECO:0007669"/>
    <property type="project" value="TreeGrafter"/>
</dbReference>
<dbReference type="PANTHER" id="PTHR43355:SF2">
    <property type="entry name" value="FLAVIN REDUCTASE (NADPH)"/>
    <property type="match status" value="1"/>
</dbReference>
<dbReference type="InterPro" id="IPR051606">
    <property type="entry name" value="Polyketide_Oxido-like"/>
</dbReference>
<accession>A0A290Z9A9</accession>
<dbReference type="EMBL" id="CP023445">
    <property type="protein sequence ID" value="ATE55620.1"/>
    <property type="molecule type" value="Genomic_DNA"/>
</dbReference>
<dbReference type="KEGG" id="apre:CNX65_21935"/>
<dbReference type="Pfam" id="PF13460">
    <property type="entry name" value="NAD_binding_10"/>
    <property type="match status" value="1"/>
</dbReference>
<gene>
    <name evidence="2" type="ORF">CNX65_21935</name>
</gene>
<evidence type="ECO:0000313" key="3">
    <source>
        <dbReference type="Proteomes" id="UP000218505"/>
    </source>
</evidence>